<evidence type="ECO:0008006" key="4">
    <source>
        <dbReference type="Google" id="ProtNLM"/>
    </source>
</evidence>
<keyword evidence="3" id="KW-1185">Reference proteome</keyword>
<reference evidence="2 3" key="1">
    <citation type="submission" date="2021-02" db="EMBL/GenBank/DDBJ databases">
        <title>Activity-based single-cell genomes from oceanic crustal fluid captures similar information to metagenomic and metatranscriptomic surveys with orders of magnitude less sampling.</title>
        <authorList>
            <person name="D'Angelo T.S."/>
            <person name="Orcutt B.N."/>
        </authorList>
    </citation>
    <scope>NUCLEOTIDE SEQUENCE [LARGE SCALE GENOMIC DNA]</scope>
    <source>
        <strain evidence="2">AH-315-G02</strain>
    </source>
</reference>
<feature type="compositionally biased region" description="Polar residues" evidence="1">
    <location>
        <begin position="350"/>
        <end position="368"/>
    </location>
</feature>
<name>A0ABS3AWD1_9BACT</name>
<sequence>DKLPKTFVKIPETSRYADVRAFIAGTDEAKEAVMDAQIPQTAAVKKGTVDIQVVYDGKPDFKAIDGTGLQFAVNCSETVLLAGKEYYLVKDAVWYIASSATGPWNVSDHAPPGIDKVPPSSPIYNTKYVYVYDYTPDVVYVGYTPGYAGSYIYGPTIVYGTGYYYTPWITPYYYYPRPATWGFSVAYNPWTGWGFGMSWSSGPFHVGFYTGGGYHGRYWGGHRYYGPRGYRRSYNNIHIDNVNINRNRNYTTISNRNNIYRNNSQRANIQNTVNSRSLSQSDRQNIQNRKVGNQGGRAGTGATGAAAGNSRANNVMVDKKGNVQRNNNGQWQERKDGQWQNKAGLEKSPATRSTAQQRSSGYNKPSSIDRQHHSRQRATQRTQSHGGRSFGGGGRGGHR</sequence>
<evidence type="ECO:0000313" key="3">
    <source>
        <dbReference type="Proteomes" id="UP000717534"/>
    </source>
</evidence>
<organism evidence="2 3">
    <name type="scientific">Desulfotalea psychrophila</name>
    <dbReference type="NCBI Taxonomy" id="84980"/>
    <lineage>
        <taxon>Bacteria</taxon>
        <taxon>Pseudomonadati</taxon>
        <taxon>Thermodesulfobacteriota</taxon>
        <taxon>Desulfobulbia</taxon>
        <taxon>Desulfobulbales</taxon>
        <taxon>Desulfocapsaceae</taxon>
        <taxon>Desulfotalea</taxon>
    </lineage>
</organism>
<feature type="compositionally biased region" description="Gly residues" evidence="1">
    <location>
        <begin position="293"/>
        <end position="302"/>
    </location>
</feature>
<proteinExistence type="predicted"/>
<dbReference type="EMBL" id="JAFITO010000100">
    <property type="protein sequence ID" value="MBN4068982.1"/>
    <property type="molecule type" value="Genomic_DNA"/>
</dbReference>
<feature type="compositionally biased region" description="Low complexity" evidence="1">
    <location>
        <begin position="303"/>
        <end position="314"/>
    </location>
</feature>
<gene>
    <name evidence="2" type="ORF">JYU06_05625</name>
</gene>
<feature type="non-terminal residue" evidence="2">
    <location>
        <position position="1"/>
    </location>
</feature>
<feature type="compositionally biased region" description="Polar residues" evidence="1">
    <location>
        <begin position="273"/>
        <end position="291"/>
    </location>
</feature>
<dbReference type="Proteomes" id="UP000717534">
    <property type="component" value="Unassembled WGS sequence"/>
</dbReference>
<protein>
    <recommendedName>
        <fullName evidence="4">Carbohydrate-binding family V/XII</fullName>
    </recommendedName>
</protein>
<accession>A0ABS3AWD1</accession>
<feature type="compositionally biased region" description="Gly residues" evidence="1">
    <location>
        <begin position="388"/>
        <end position="399"/>
    </location>
</feature>
<comment type="caution">
    <text evidence="2">The sequence shown here is derived from an EMBL/GenBank/DDBJ whole genome shotgun (WGS) entry which is preliminary data.</text>
</comment>
<feature type="region of interest" description="Disordered" evidence="1">
    <location>
        <begin position="273"/>
        <end position="399"/>
    </location>
</feature>
<evidence type="ECO:0000256" key="1">
    <source>
        <dbReference type="SAM" id="MobiDB-lite"/>
    </source>
</evidence>
<evidence type="ECO:0000313" key="2">
    <source>
        <dbReference type="EMBL" id="MBN4068982.1"/>
    </source>
</evidence>